<organism evidence="2 3">
    <name type="scientific">Phrynocephalus forsythii</name>
    <dbReference type="NCBI Taxonomy" id="171643"/>
    <lineage>
        <taxon>Eukaryota</taxon>
        <taxon>Metazoa</taxon>
        <taxon>Chordata</taxon>
        <taxon>Craniata</taxon>
        <taxon>Vertebrata</taxon>
        <taxon>Euteleostomi</taxon>
        <taxon>Lepidosauria</taxon>
        <taxon>Squamata</taxon>
        <taxon>Bifurcata</taxon>
        <taxon>Unidentata</taxon>
        <taxon>Episquamata</taxon>
        <taxon>Toxicofera</taxon>
        <taxon>Iguania</taxon>
        <taxon>Acrodonta</taxon>
        <taxon>Agamidae</taxon>
        <taxon>Agaminae</taxon>
        <taxon>Phrynocephalus</taxon>
    </lineage>
</organism>
<feature type="compositionally biased region" description="Basic and acidic residues" evidence="1">
    <location>
        <begin position="132"/>
        <end position="150"/>
    </location>
</feature>
<dbReference type="AlphaFoldDB" id="A0A9Q1AVH0"/>
<comment type="caution">
    <text evidence="2">The sequence shown here is derived from an EMBL/GenBank/DDBJ whole genome shotgun (WGS) entry which is preliminary data.</text>
</comment>
<accession>A0A9Q1AVH0</accession>
<evidence type="ECO:0000256" key="1">
    <source>
        <dbReference type="SAM" id="MobiDB-lite"/>
    </source>
</evidence>
<proteinExistence type="predicted"/>
<feature type="region of interest" description="Disordered" evidence="1">
    <location>
        <begin position="98"/>
        <end position="150"/>
    </location>
</feature>
<protein>
    <submittedName>
        <fullName evidence="2">Uncharacterized protein</fullName>
    </submittedName>
</protein>
<name>A0A9Q1AVH0_9SAUR</name>
<dbReference type="Proteomes" id="UP001142489">
    <property type="component" value="Unassembled WGS sequence"/>
</dbReference>
<sequence length="150" mass="16159">MLRGRATSSAAATATVITGGRVSGSSEASSSIIAEKLRWPGITDVQWRSILEEEEEVEEEEEEERRHPGVLRNMHVCCPGMSCVCVCLNRFIRPEGSPGDSAAFSGLSFSEKKSDDGEPQQGAIELTGVSPESRDPEDGKAEGKTKKALY</sequence>
<evidence type="ECO:0000313" key="3">
    <source>
        <dbReference type="Proteomes" id="UP001142489"/>
    </source>
</evidence>
<dbReference type="EMBL" id="JAPFRF010000012">
    <property type="protein sequence ID" value="KAJ7313437.1"/>
    <property type="molecule type" value="Genomic_DNA"/>
</dbReference>
<keyword evidence="3" id="KW-1185">Reference proteome</keyword>
<gene>
    <name evidence="2" type="ORF">JRQ81_004807</name>
</gene>
<evidence type="ECO:0000313" key="2">
    <source>
        <dbReference type="EMBL" id="KAJ7313437.1"/>
    </source>
</evidence>
<reference evidence="2" key="1">
    <citation type="journal article" date="2023" name="DNA Res.">
        <title>Chromosome-level genome assembly of Phrynocephalus forsythii using third-generation DNA sequencing and Hi-C analysis.</title>
        <authorList>
            <person name="Qi Y."/>
            <person name="Zhao W."/>
            <person name="Zhao Y."/>
            <person name="Niu C."/>
            <person name="Cao S."/>
            <person name="Zhang Y."/>
        </authorList>
    </citation>
    <scope>NUCLEOTIDE SEQUENCE</scope>
    <source>
        <tissue evidence="2">Muscle</tissue>
    </source>
</reference>